<dbReference type="EMBL" id="RJJR01000002">
    <property type="protein sequence ID" value="RNI38792.1"/>
    <property type="molecule type" value="Genomic_DNA"/>
</dbReference>
<reference evidence="1 2" key="1">
    <citation type="submission" date="2018-11" db="EMBL/GenBank/DDBJ databases">
        <title>Draft genome sequence of Ferruginibacter sp. BO-59.</title>
        <authorList>
            <person name="Im W.T."/>
        </authorList>
    </citation>
    <scope>NUCLEOTIDE SEQUENCE [LARGE SCALE GENOMIC DNA]</scope>
    <source>
        <strain evidence="1 2">BO-59</strain>
    </source>
</reference>
<comment type="caution">
    <text evidence="1">The sequence shown here is derived from an EMBL/GenBank/DDBJ whole genome shotgun (WGS) entry which is preliminary data.</text>
</comment>
<proteinExistence type="predicted"/>
<protein>
    <recommendedName>
        <fullName evidence="3">Porin</fullName>
    </recommendedName>
</protein>
<evidence type="ECO:0008006" key="3">
    <source>
        <dbReference type="Google" id="ProtNLM"/>
    </source>
</evidence>
<evidence type="ECO:0000313" key="1">
    <source>
        <dbReference type="EMBL" id="RNI38792.1"/>
    </source>
</evidence>
<organism evidence="1 2">
    <name type="scientific">Hanamia caeni</name>
    <dbReference type="NCBI Taxonomy" id="2294116"/>
    <lineage>
        <taxon>Bacteria</taxon>
        <taxon>Pseudomonadati</taxon>
        <taxon>Bacteroidota</taxon>
        <taxon>Chitinophagia</taxon>
        <taxon>Chitinophagales</taxon>
        <taxon>Chitinophagaceae</taxon>
        <taxon>Hanamia</taxon>
    </lineage>
</organism>
<sequence length="441" mass="48684">MKTLINKITVAVLVLLSSSAIGQKIQYFRPNDKAGLNVFETSKKDTVPFNGLAVKVGGFFSQDFQALKHENNAIPKIGADGVNANKLMALKNGFNLAMANLTIDAQLSDGIRLNLTTYLSSRHHEEAWVKGGYIQFDKLLFLKSDLVNSLMENITLKVGDFDVDYGDAHYRRTDGGNTFYNPFIENYIMPAFATEIGGEILYQSRGGFLLSGGMTNGQLNPTVVDPSAIDPKTGKANVTAPAFYGKVGVDRQFTNDLRFRLTGSAYTNKSNTSNTLFNGDRTGSHYFYIMENTTATTDGNAFSGRFNPGFSQQVNAAVINPFLKYKGLEIFGTYEVAKGRTIKETSMRKATQGVVDLLYRFPAEKENFWIGGRYNTVKAAMAGNPNDVTVNRMVGSFGWFMTKNVMAKIVYVDQEYKNFLPTDIRSGGKFHGLMIEASVGF</sequence>
<name>A0A3M9NLX9_9BACT</name>
<dbReference type="OrthoDB" id="638836at2"/>
<keyword evidence="2" id="KW-1185">Reference proteome</keyword>
<dbReference type="AlphaFoldDB" id="A0A3M9NLX9"/>
<accession>A0A3M9NLX9</accession>
<dbReference type="Proteomes" id="UP000267223">
    <property type="component" value="Unassembled WGS sequence"/>
</dbReference>
<dbReference type="RefSeq" id="WP_123119355.1">
    <property type="nucleotide sequence ID" value="NZ_RJJR01000002.1"/>
</dbReference>
<gene>
    <name evidence="1" type="ORF">EFY79_03790</name>
</gene>
<evidence type="ECO:0000313" key="2">
    <source>
        <dbReference type="Proteomes" id="UP000267223"/>
    </source>
</evidence>